<evidence type="ECO:0000313" key="3">
    <source>
        <dbReference type="Proteomes" id="UP000037977"/>
    </source>
</evidence>
<dbReference type="Gene3D" id="1.10.287.900">
    <property type="entry name" value="The crystal structure of the spermine/spermidine acetyltransferase from enterococcus faecali"/>
    <property type="match status" value="1"/>
</dbReference>
<evidence type="ECO:0000313" key="2">
    <source>
        <dbReference type="EMBL" id="KOY80305.1"/>
    </source>
</evidence>
<keyword evidence="3" id="KW-1185">Reference proteome</keyword>
<dbReference type="EMBL" id="LGCI01000011">
    <property type="protein sequence ID" value="KOY80305.1"/>
    <property type="molecule type" value="Genomic_DNA"/>
</dbReference>
<dbReference type="CDD" id="cd04301">
    <property type="entry name" value="NAT_SF"/>
    <property type="match status" value="1"/>
</dbReference>
<evidence type="ECO:0000259" key="1">
    <source>
        <dbReference type="PROSITE" id="PS51186"/>
    </source>
</evidence>
<dbReference type="InterPro" id="IPR050276">
    <property type="entry name" value="MshD_Acetyltransferase"/>
</dbReference>
<dbReference type="SUPFAM" id="SSF55729">
    <property type="entry name" value="Acyl-CoA N-acyltransferases (Nat)"/>
    <property type="match status" value="1"/>
</dbReference>
<dbReference type="OrthoDB" id="9127144at2"/>
<protein>
    <submittedName>
        <fullName evidence="2">Spermidine acetyltransferase</fullName>
    </submittedName>
</protein>
<name>A0A0N0CUG4_9BACI</name>
<sequence length="155" mass="18335">MFTEIRDITAFSKQEILALRIADNQQHFIETTSQCLAEAERDRHFTPLGLYKDNSAIGFAMYGVFPHDDQSQRIWLDRYLIDERYQKQGLGKYFLQQLIHYLTIKFNCAHIYLSVYDNNAVAIRLYQQFGFTFNGERDDKGEKVMVLEVCRHDNH</sequence>
<dbReference type="GO" id="GO:0016747">
    <property type="term" value="F:acyltransferase activity, transferring groups other than amino-acyl groups"/>
    <property type="evidence" value="ECO:0007669"/>
    <property type="project" value="InterPro"/>
</dbReference>
<dbReference type="Gene3D" id="3.40.630.30">
    <property type="match status" value="1"/>
</dbReference>
<dbReference type="PATRIC" id="fig|33935.3.peg.4420"/>
<dbReference type="InterPro" id="IPR016181">
    <property type="entry name" value="Acyl_CoA_acyltransferase"/>
</dbReference>
<organism evidence="2 3">
    <name type="scientific">Lysinibacillus macroides</name>
    <dbReference type="NCBI Taxonomy" id="33935"/>
    <lineage>
        <taxon>Bacteria</taxon>
        <taxon>Bacillati</taxon>
        <taxon>Bacillota</taxon>
        <taxon>Bacilli</taxon>
        <taxon>Bacillales</taxon>
        <taxon>Bacillaceae</taxon>
        <taxon>Lysinibacillus</taxon>
    </lineage>
</organism>
<dbReference type="PANTHER" id="PTHR43617">
    <property type="entry name" value="L-AMINO ACID N-ACETYLTRANSFERASE"/>
    <property type="match status" value="1"/>
</dbReference>
<dbReference type="STRING" id="33935.ADM90_20895"/>
<proteinExistence type="predicted"/>
<feature type="domain" description="N-acetyltransferase" evidence="1">
    <location>
        <begin position="3"/>
        <end position="153"/>
    </location>
</feature>
<reference evidence="2 3" key="1">
    <citation type="submission" date="2015-07" db="EMBL/GenBank/DDBJ databases">
        <title>Genome sequencing project for genomic taxonomy and phylogenomics of Bacillus-like bacteria.</title>
        <authorList>
            <person name="Liu B."/>
            <person name="Wang J."/>
            <person name="Zhu Y."/>
            <person name="Liu G."/>
            <person name="Chen Q."/>
            <person name="Chen Z."/>
            <person name="Che J."/>
            <person name="Ge C."/>
            <person name="Shi H."/>
            <person name="Pan Z."/>
            <person name="Liu X."/>
        </authorList>
    </citation>
    <scope>NUCLEOTIDE SEQUENCE [LARGE SCALE GENOMIC DNA]</scope>
    <source>
        <strain evidence="2 3">DSM 54</strain>
    </source>
</reference>
<dbReference type="InterPro" id="IPR027455">
    <property type="entry name" value="Sper_AcTfrase_N"/>
</dbReference>
<dbReference type="Pfam" id="PF00583">
    <property type="entry name" value="Acetyltransf_1"/>
    <property type="match status" value="1"/>
</dbReference>
<accession>A0A0N0CUG4</accession>
<keyword evidence="2" id="KW-0808">Transferase</keyword>
<dbReference type="InterPro" id="IPR000182">
    <property type="entry name" value="GNAT_dom"/>
</dbReference>
<comment type="caution">
    <text evidence="2">The sequence shown here is derived from an EMBL/GenBank/DDBJ whole genome shotgun (WGS) entry which is preliminary data.</text>
</comment>
<dbReference type="AlphaFoldDB" id="A0A0N0CUG4"/>
<dbReference type="RefSeq" id="WP_053996808.1">
    <property type="nucleotide sequence ID" value="NZ_CP065643.1"/>
</dbReference>
<gene>
    <name evidence="2" type="ORF">ADM90_20895</name>
</gene>
<dbReference type="Proteomes" id="UP000037977">
    <property type="component" value="Unassembled WGS sequence"/>
</dbReference>
<dbReference type="PROSITE" id="PS51186">
    <property type="entry name" value="GNAT"/>
    <property type="match status" value="1"/>
</dbReference>